<comment type="caution">
    <text evidence="2">The sequence shown here is derived from an EMBL/GenBank/DDBJ whole genome shotgun (WGS) entry which is preliminary data.</text>
</comment>
<dbReference type="AlphaFoldDB" id="A0A937X2D4"/>
<sequence>INGTAYDLTQIRAAGWGAETVTAEAPVNFPRGADLEVDIVAEQLPSGRHNLYFKVQTAEFGPLKVEVYDRI</sequence>
<dbReference type="Proteomes" id="UP000703893">
    <property type="component" value="Unassembled WGS sequence"/>
</dbReference>
<dbReference type="Pfam" id="PF25653">
    <property type="entry name" value="HMG-CoA_red_N"/>
    <property type="match status" value="1"/>
</dbReference>
<feature type="non-terminal residue" evidence="2">
    <location>
        <position position="1"/>
    </location>
</feature>
<accession>A0A937X2D4</accession>
<feature type="domain" description="Hydroxymethylglutaryl-CoA reductase-like" evidence="1">
    <location>
        <begin position="18"/>
        <end position="71"/>
    </location>
</feature>
<organism evidence="2 3">
    <name type="scientific">Candidatus Tanganyikabacteria bacterium</name>
    <dbReference type="NCBI Taxonomy" id="2961651"/>
    <lineage>
        <taxon>Bacteria</taxon>
        <taxon>Bacillati</taxon>
        <taxon>Candidatus Sericytochromatia</taxon>
        <taxon>Candidatus Tanganyikabacteria</taxon>
    </lineage>
</organism>
<evidence type="ECO:0000259" key="1">
    <source>
        <dbReference type="Pfam" id="PF25653"/>
    </source>
</evidence>
<name>A0A937X2D4_9BACT</name>
<gene>
    <name evidence="2" type="ORF">FJZ00_05725</name>
</gene>
<protein>
    <recommendedName>
        <fullName evidence="1">Hydroxymethylglutaryl-CoA reductase-like domain-containing protein</fullName>
    </recommendedName>
</protein>
<dbReference type="EMBL" id="VGJX01000276">
    <property type="protein sequence ID" value="MBM3274628.1"/>
    <property type="molecule type" value="Genomic_DNA"/>
</dbReference>
<evidence type="ECO:0000313" key="2">
    <source>
        <dbReference type="EMBL" id="MBM3274628.1"/>
    </source>
</evidence>
<dbReference type="InterPro" id="IPR057868">
    <property type="entry name" value="HMG-CoA"/>
</dbReference>
<evidence type="ECO:0000313" key="3">
    <source>
        <dbReference type="Proteomes" id="UP000703893"/>
    </source>
</evidence>
<reference evidence="2 3" key="1">
    <citation type="submission" date="2019-03" db="EMBL/GenBank/DDBJ databases">
        <title>Lake Tanganyika Metagenome-Assembled Genomes (MAGs).</title>
        <authorList>
            <person name="Tran P."/>
        </authorList>
    </citation>
    <scope>NUCLEOTIDE SEQUENCE [LARGE SCALE GENOMIC DNA]</scope>
    <source>
        <strain evidence="2">K_DeepCast_65m_m2_236</strain>
    </source>
</reference>
<proteinExistence type="predicted"/>